<dbReference type="SUPFAM" id="SSF82171">
    <property type="entry name" value="DPP6 N-terminal domain-like"/>
    <property type="match status" value="1"/>
</dbReference>
<evidence type="ECO:0000313" key="1">
    <source>
        <dbReference type="EMBL" id="AUX41294.1"/>
    </source>
</evidence>
<protein>
    <submittedName>
        <fullName evidence="1">Uncharacterized protein</fullName>
    </submittedName>
</protein>
<gene>
    <name evidence="1" type="ORF">SOCE26_027040</name>
</gene>
<evidence type="ECO:0000313" key="2">
    <source>
        <dbReference type="Proteomes" id="UP000238348"/>
    </source>
</evidence>
<dbReference type="Proteomes" id="UP000238348">
    <property type="component" value="Chromosome"/>
</dbReference>
<accession>A0A2L0EPS8</accession>
<dbReference type="EMBL" id="CP012673">
    <property type="protein sequence ID" value="AUX41294.1"/>
    <property type="molecule type" value="Genomic_DNA"/>
</dbReference>
<name>A0A2L0EPS8_SORCE</name>
<dbReference type="OrthoDB" id="6310816at2"/>
<dbReference type="AlphaFoldDB" id="A0A2L0EPS8"/>
<proteinExistence type="predicted"/>
<sequence length="618" mass="65604">MPEMPPPPSQSDIDALFARARSARVIEGGAVHGKPMGGQVLATFKAEELPALREALRIVEGGPPFHCRCLGDLAIELRGLFLRVGVLSYHHGQSVRLEGAFSDADLVDGPALLRLLAARGVTEPLARHEADERDLARGDTERDRWMEAAPEALREGMLSLEAGPLGLPPVDGDVVFDAGIAALRASGDDDRAIASRLFAWLGTSTSPWSGYPAYEHAPLVLLQRLSPEAVLAALLAARDDDTLLGAARYAADHQVVSFRKRFVREIPDEMFVRFEVRLARVPMTPDGLADAKVRLSAARAIATSARGRAAELAAQRGRDLACVAVSEDGPFGALVTDGQTLAAVDVYTVVLIDPERGSLAPLTTYEGSAFTDLVFVDGALLAMRGNEGRVDRIALDGGGRSVVASELARPLDPVDSGGVLCFVSAPFEDRIVSGMRSSVQRASLVRLGKSAGVEVIAPVEAGVAALAADATHLYYATTNLEREGALFRVARAGGKPSMLAKVGRLGHATAQPALVIAGDHAVFADGRDLRRVPVGGGQAVTLHRTDAPIGALAVVSDGIVVILGEMSDGSWDVVHLPSKGGKPRKLGTLQRRPYHRLKMVSRGGEAFFTLDDRLYRAR</sequence>
<dbReference type="RefSeq" id="WP_104979379.1">
    <property type="nucleotide sequence ID" value="NZ_CP012673.1"/>
</dbReference>
<reference evidence="1 2" key="1">
    <citation type="submission" date="2015-09" db="EMBL/GenBank/DDBJ databases">
        <title>Sorangium comparison.</title>
        <authorList>
            <person name="Zaburannyi N."/>
            <person name="Bunk B."/>
            <person name="Overmann J."/>
            <person name="Mueller R."/>
        </authorList>
    </citation>
    <scope>NUCLEOTIDE SEQUENCE [LARGE SCALE GENOMIC DNA]</scope>
    <source>
        <strain evidence="1 2">So ce26</strain>
    </source>
</reference>
<organism evidence="1 2">
    <name type="scientific">Sorangium cellulosum</name>
    <name type="common">Polyangium cellulosum</name>
    <dbReference type="NCBI Taxonomy" id="56"/>
    <lineage>
        <taxon>Bacteria</taxon>
        <taxon>Pseudomonadati</taxon>
        <taxon>Myxococcota</taxon>
        <taxon>Polyangia</taxon>
        <taxon>Polyangiales</taxon>
        <taxon>Polyangiaceae</taxon>
        <taxon>Sorangium</taxon>
    </lineage>
</organism>